<evidence type="ECO:0000256" key="8">
    <source>
        <dbReference type="ARBA" id="ARBA00048988"/>
    </source>
</evidence>
<evidence type="ECO:0000256" key="10">
    <source>
        <dbReference type="SAM" id="MobiDB-lite"/>
    </source>
</evidence>
<dbReference type="PANTHER" id="PTHR11070">
    <property type="entry name" value="UVRD / RECB / PCRA DNA HELICASE FAMILY MEMBER"/>
    <property type="match status" value="1"/>
</dbReference>
<dbReference type="InterPro" id="IPR027417">
    <property type="entry name" value="P-loop_NTPase"/>
</dbReference>
<evidence type="ECO:0000259" key="11">
    <source>
        <dbReference type="PROSITE" id="PS51198"/>
    </source>
</evidence>
<keyword evidence="4 9" id="KW-0067">ATP-binding</keyword>
<feature type="binding site" evidence="9">
    <location>
        <begin position="535"/>
        <end position="542"/>
    </location>
    <ligand>
        <name>ATP</name>
        <dbReference type="ChEBI" id="CHEBI:30616"/>
    </ligand>
</feature>
<comment type="catalytic activity">
    <reaction evidence="6">
        <text>Couples ATP hydrolysis with the unwinding of duplex DNA by translocating in the 3'-5' direction.</text>
        <dbReference type="EC" id="5.6.2.4"/>
    </reaction>
</comment>
<dbReference type="STRING" id="683228.GA0070617_0078"/>
<dbReference type="InterPro" id="IPR000212">
    <property type="entry name" value="DNA_helicase_UvrD/REP"/>
</dbReference>
<dbReference type="GO" id="GO:0043138">
    <property type="term" value="F:3'-5' DNA helicase activity"/>
    <property type="evidence" value="ECO:0007669"/>
    <property type="project" value="UniProtKB-EC"/>
</dbReference>
<keyword evidence="14" id="KW-1185">Reference proteome</keyword>
<dbReference type="EC" id="5.6.2.4" evidence="7"/>
<sequence>MPPFSSVPPGGLPPFVADLHIHSKYSRACSRDLTLPNLSWWARRKGIGVLGTGDFTHPAWYDHLRENLTPAEPGLYRLGPEAEREVARQLPPRLADAAEADPVRFMLSVEISTIYKRDDRTRKVHHLVYLPDLDAVQRFNAALARIGNIASDGRPILGLDSRDLLEITLEASPDGYLVPAHIWTPWFSALGSKSGFDAIADCYADLAGHIFAVETGLSSDPAMNWRVGSLDGYQLVSNSDAHSPPALGREATVLACGRDYFAIREALRTGAGLAGTIEFFPEEGKYHADGHRLCGVNWSPAQTRAAGGSCPECGKPLTVGVLSRVEELADRPDGYRPDHAREVTHLVPLAEILGELNGVGPKSKKVGGKLNELVAALGPELSILTTVELDEIGRVGGELLAEGIRRLRRGEVRRVPGYDGEYGVITLFAPEELRSPTDTQAETLFDVPVPAQRVPTEPAPRPKPKRPTAAKAEPRRRAAPQPPPPPPIPAQPSPHEPFEPMLAGMEEVGTGLLDRLDAMQRVAASAPGGPLLIVAGPGTGKTRTLTHRIAYLCAELNVFPEQCLAITFTRRAAEELRHRLDGLLGPVAEDVTVGTFHSLGLSILRENTKAAGLPTGFRIADDTERTVARTEAGDDPVRYRALLRKQDLVDLDELLTLPVELLRADRKLAQRYRNRWQWIFVDEYQDVDAVQYELLRLLSPADGNLCAIGDPDQAIYSFRGADVGYFLRFSQDFTDARLVRLNRNYRSSAPILAAAVQAIAPSSLVRGRRLDPARLDPEAPLVGRYFASSVADEADFLVRTIDELVGGLSHRSLDSGRIDGRATTLSFADIAVLYRTDAQAAPIMDALARANIPVQKRSHDRLRDRPGVAALARELRHADGLDGALTARVRLAGQVLADRFSVPTLDSPGGVRPEDVRSAVDLLMPLARRCGDDLPLFLSQLATGAEVDAMDPRAQAVTLLTLHAAKGLEFPVVFLVGAEDGLLPLRWPGSVPDDEAVAEERRLFFVGLTRAQDRLYVTHAARRARHGPERDCAPSPFLDAIDPGLFERFGESEPRRPRDRQLRLI</sequence>
<dbReference type="PROSITE" id="PS51217">
    <property type="entry name" value="UVRD_HELICASE_CTER"/>
    <property type="match status" value="1"/>
</dbReference>
<evidence type="ECO:0000256" key="9">
    <source>
        <dbReference type="PROSITE-ProRule" id="PRU00560"/>
    </source>
</evidence>
<evidence type="ECO:0000313" key="13">
    <source>
        <dbReference type="EMBL" id="SCL45895.1"/>
    </source>
</evidence>
<dbReference type="GO" id="GO:0033202">
    <property type="term" value="C:DNA helicase complex"/>
    <property type="evidence" value="ECO:0007669"/>
    <property type="project" value="TreeGrafter"/>
</dbReference>
<dbReference type="GO" id="GO:0005829">
    <property type="term" value="C:cytosol"/>
    <property type="evidence" value="ECO:0007669"/>
    <property type="project" value="TreeGrafter"/>
</dbReference>
<dbReference type="CDD" id="cd17932">
    <property type="entry name" value="DEXQc_UvrD"/>
    <property type="match status" value="1"/>
</dbReference>
<dbReference type="SUPFAM" id="SSF89550">
    <property type="entry name" value="PHP domain-like"/>
    <property type="match status" value="1"/>
</dbReference>
<dbReference type="PANTHER" id="PTHR11070:SF2">
    <property type="entry name" value="ATP-DEPENDENT DNA HELICASE SRS2"/>
    <property type="match status" value="1"/>
</dbReference>
<dbReference type="GO" id="GO:0016887">
    <property type="term" value="F:ATP hydrolysis activity"/>
    <property type="evidence" value="ECO:0007669"/>
    <property type="project" value="RHEA"/>
</dbReference>
<keyword evidence="3 9" id="KW-0347">Helicase</keyword>
<comment type="catalytic activity">
    <reaction evidence="8">
        <text>ATP + H2O = ADP + phosphate + H(+)</text>
        <dbReference type="Rhea" id="RHEA:13065"/>
        <dbReference type="ChEBI" id="CHEBI:15377"/>
        <dbReference type="ChEBI" id="CHEBI:15378"/>
        <dbReference type="ChEBI" id="CHEBI:30616"/>
        <dbReference type="ChEBI" id="CHEBI:43474"/>
        <dbReference type="ChEBI" id="CHEBI:456216"/>
        <dbReference type="EC" id="5.6.2.4"/>
    </reaction>
</comment>
<dbReference type="CDD" id="cd19067">
    <property type="entry name" value="PfuEndoQ-like"/>
    <property type="match status" value="1"/>
</dbReference>
<dbReference type="GO" id="GO:0005524">
    <property type="term" value="F:ATP binding"/>
    <property type="evidence" value="ECO:0007669"/>
    <property type="project" value="UniProtKB-UniRule"/>
</dbReference>
<reference evidence="13 14" key="1">
    <citation type="submission" date="2016-06" db="EMBL/GenBank/DDBJ databases">
        <authorList>
            <person name="Kjaerup R.B."/>
            <person name="Dalgaard T.S."/>
            <person name="Juul-Madsen H.R."/>
        </authorList>
    </citation>
    <scope>NUCLEOTIDE SEQUENCE [LARGE SCALE GENOMIC DNA]</scope>
    <source>
        <strain evidence="13 14">DSM 45577</strain>
    </source>
</reference>
<evidence type="ECO:0000256" key="1">
    <source>
        <dbReference type="ARBA" id="ARBA00022741"/>
    </source>
</evidence>
<dbReference type="PROSITE" id="PS51198">
    <property type="entry name" value="UVRD_HELICASE_ATP_BIND"/>
    <property type="match status" value="1"/>
</dbReference>
<evidence type="ECO:0000256" key="6">
    <source>
        <dbReference type="ARBA" id="ARBA00034617"/>
    </source>
</evidence>
<keyword evidence="2 9" id="KW-0378">Hydrolase</keyword>
<dbReference type="Pfam" id="PF13361">
    <property type="entry name" value="UvrD_C"/>
    <property type="match status" value="2"/>
</dbReference>
<dbReference type="CDD" id="cd18807">
    <property type="entry name" value="SF1_C_UvrD"/>
    <property type="match status" value="1"/>
</dbReference>
<dbReference type="AlphaFoldDB" id="A0A1C6TVV2"/>
<dbReference type="EMBL" id="FMIA01000002">
    <property type="protein sequence ID" value="SCL45895.1"/>
    <property type="molecule type" value="Genomic_DNA"/>
</dbReference>
<dbReference type="Gene3D" id="3.40.50.300">
    <property type="entry name" value="P-loop containing nucleotide triphosphate hydrolases"/>
    <property type="match status" value="3"/>
</dbReference>
<dbReference type="InterPro" id="IPR014017">
    <property type="entry name" value="DNA_helicase_UvrD-like_C"/>
</dbReference>
<organism evidence="13 14">
    <name type="scientific">Micromonospora yangpuensis</name>
    <dbReference type="NCBI Taxonomy" id="683228"/>
    <lineage>
        <taxon>Bacteria</taxon>
        <taxon>Bacillati</taxon>
        <taxon>Actinomycetota</taxon>
        <taxon>Actinomycetes</taxon>
        <taxon>Micromonosporales</taxon>
        <taxon>Micromonosporaceae</taxon>
        <taxon>Micromonospora</taxon>
    </lineage>
</organism>
<dbReference type="Gene3D" id="3.20.20.140">
    <property type="entry name" value="Metal-dependent hydrolases"/>
    <property type="match status" value="1"/>
</dbReference>
<dbReference type="InterPro" id="IPR016195">
    <property type="entry name" value="Pol/histidinol_Pase-like"/>
</dbReference>
<dbReference type="SUPFAM" id="SSF52540">
    <property type="entry name" value="P-loop containing nucleoside triphosphate hydrolases"/>
    <property type="match status" value="1"/>
</dbReference>
<dbReference type="Pfam" id="PF00580">
    <property type="entry name" value="UvrD-helicase"/>
    <property type="match status" value="2"/>
</dbReference>
<evidence type="ECO:0000256" key="2">
    <source>
        <dbReference type="ARBA" id="ARBA00022801"/>
    </source>
</evidence>
<dbReference type="GO" id="GO:0003677">
    <property type="term" value="F:DNA binding"/>
    <property type="evidence" value="ECO:0007669"/>
    <property type="project" value="InterPro"/>
</dbReference>
<dbReference type="Proteomes" id="UP000198937">
    <property type="component" value="Unassembled WGS sequence"/>
</dbReference>
<evidence type="ECO:0000256" key="7">
    <source>
        <dbReference type="ARBA" id="ARBA00034808"/>
    </source>
</evidence>
<accession>A0A1C6TVV2</accession>
<proteinExistence type="predicted"/>
<evidence type="ECO:0000259" key="12">
    <source>
        <dbReference type="PROSITE" id="PS51217"/>
    </source>
</evidence>
<feature type="compositionally biased region" description="Pro residues" evidence="10">
    <location>
        <begin position="480"/>
        <end position="495"/>
    </location>
</feature>
<feature type="region of interest" description="Disordered" evidence="10">
    <location>
        <begin position="444"/>
        <end position="500"/>
    </location>
</feature>
<feature type="domain" description="UvrD-like helicase C-terminal" evidence="12">
    <location>
        <begin position="749"/>
        <end position="1013"/>
    </location>
</feature>
<gene>
    <name evidence="13" type="ORF">GA0070617_0078</name>
</gene>
<protein>
    <recommendedName>
        <fullName evidence="7">DNA 3'-5' helicase</fullName>
        <ecNumber evidence="7">5.6.2.4</ecNumber>
    </recommendedName>
</protein>
<keyword evidence="5" id="KW-0413">Isomerase</keyword>
<evidence type="ECO:0000256" key="3">
    <source>
        <dbReference type="ARBA" id="ARBA00022806"/>
    </source>
</evidence>
<evidence type="ECO:0000256" key="4">
    <source>
        <dbReference type="ARBA" id="ARBA00022840"/>
    </source>
</evidence>
<dbReference type="OrthoDB" id="4812256at2"/>
<dbReference type="GO" id="GO:0000725">
    <property type="term" value="P:recombinational repair"/>
    <property type="evidence" value="ECO:0007669"/>
    <property type="project" value="TreeGrafter"/>
</dbReference>
<dbReference type="InterPro" id="IPR014016">
    <property type="entry name" value="UvrD-like_ATP-bd"/>
</dbReference>
<evidence type="ECO:0000256" key="5">
    <source>
        <dbReference type="ARBA" id="ARBA00023235"/>
    </source>
</evidence>
<feature type="domain" description="UvrD-like helicase ATP-binding" evidence="11">
    <location>
        <begin position="514"/>
        <end position="748"/>
    </location>
</feature>
<dbReference type="RefSeq" id="WP_091432355.1">
    <property type="nucleotide sequence ID" value="NZ_BMMJ01000003.1"/>
</dbReference>
<evidence type="ECO:0000313" key="14">
    <source>
        <dbReference type="Proteomes" id="UP000198937"/>
    </source>
</evidence>
<keyword evidence="1 9" id="KW-0547">Nucleotide-binding</keyword>
<name>A0A1C6TVV2_9ACTN</name>